<dbReference type="OrthoDB" id="144170at2"/>
<dbReference type="eggNOG" id="COG1705">
    <property type="taxonomic scope" value="Bacteria"/>
</dbReference>
<dbReference type="EMBL" id="ADVG01000001">
    <property type="protein sequence ID" value="EFH90801.1"/>
    <property type="molecule type" value="Genomic_DNA"/>
</dbReference>
<keyword evidence="3" id="KW-1185">Reference proteome</keyword>
<protein>
    <recommendedName>
        <fullName evidence="4">Mannosyl-glycoprotein endo-beta-N-acetylglucosamidase-like domain-containing protein</fullName>
    </recommendedName>
</protein>
<proteinExistence type="predicted"/>
<gene>
    <name evidence="2" type="ORF">Krac_12440</name>
</gene>
<dbReference type="AlphaFoldDB" id="D6TH59"/>
<reference evidence="2 3" key="1">
    <citation type="journal article" date="2011" name="Stand. Genomic Sci.">
        <title>Non-contiguous finished genome sequence and contextual data of the filamentous soil bacterium Ktedonobacter racemifer type strain (SOSP1-21).</title>
        <authorList>
            <person name="Chang Y.J."/>
            <person name="Land M."/>
            <person name="Hauser L."/>
            <person name="Chertkov O."/>
            <person name="Del Rio T.G."/>
            <person name="Nolan M."/>
            <person name="Copeland A."/>
            <person name="Tice H."/>
            <person name="Cheng J.F."/>
            <person name="Lucas S."/>
            <person name="Han C."/>
            <person name="Goodwin L."/>
            <person name="Pitluck S."/>
            <person name="Ivanova N."/>
            <person name="Ovchinikova G."/>
            <person name="Pati A."/>
            <person name="Chen A."/>
            <person name="Palaniappan K."/>
            <person name="Mavromatis K."/>
            <person name="Liolios K."/>
            <person name="Brettin T."/>
            <person name="Fiebig A."/>
            <person name="Rohde M."/>
            <person name="Abt B."/>
            <person name="Goker M."/>
            <person name="Detter J.C."/>
            <person name="Woyke T."/>
            <person name="Bristow J."/>
            <person name="Eisen J.A."/>
            <person name="Markowitz V."/>
            <person name="Hugenholtz P."/>
            <person name="Kyrpides N.C."/>
            <person name="Klenk H.P."/>
            <person name="Lapidus A."/>
        </authorList>
    </citation>
    <scope>NUCLEOTIDE SEQUENCE [LARGE SCALE GENOMIC DNA]</scope>
    <source>
        <strain evidence="3">DSM 44963</strain>
    </source>
</reference>
<evidence type="ECO:0000313" key="3">
    <source>
        <dbReference type="Proteomes" id="UP000004508"/>
    </source>
</evidence>
<sequence>MQKTLLTLLLILVAGGCVYAWAGTQQNTIPTTFAASHTVTVSTSDTITRSPTISAAFIDRVLMAAGSPAQGIGQTMYDQGVAYGIDPVFALAFFHHESTFGLRGVSVVTLSIGNIRCTEGWRCDPSGGYRAYSSWRASVADWYTLMKTVYIADGRTTVATIIPKYAPQRDNNDEAAYIQSVMADVIRWRGGQI</sequence>
<organism evidence="2 3">
    <name type="scientific">Ktedonobacter racemifer DSM 44963</name>
    <dbReference type="NCBI Taxonomy" id="485913"/>
    <lineage>
        <taxon>Bacteria</taxon>
        <taxon>Bacillati</taxon>
        <taxon>Chloroflexota</taxon>
        <taxon>Ktedonobacteria</taxon>
        <taxon>Ktedonobacterales</taxon>
        <taxon>Ktedonobacteraceae</taxon>
        <taxon>Ktedonobacter</taxon>
    </lineage>
</organism>
<dbReference type="InParanoid" id="D6TH59"/>
<dbReference type="RefSeq" id="WP_007908454.1">
    <property type="nucleotide sequence ID" value="NZ_ADVG01000001.1"/>
</dbReference>
<name>D6TH59_KTERA</name>
<keyword evidence="1" id="KW-0732">Signal</keyword>
<evidence type="ECO:0000313" key="2">
    <source>
        <dbReference type="EMBL" id="EFH90801.1"/>
    </source>
</evidence>
<comment type="caution">
    <text evidence="2">The sequence shown here is derived from an EMBL/GenBank/DDBJ whole genome shotgun (WGS) entry which is preliminary data.</text>
</comment>
<dbReference type="STRING" id="485913.Krac_12440"/>
<evidence type="ECO:0000256" key="1">
    <source>
        <dbReference type="SAM" id="SignalP"/>
    </source>
</evidence>
<evidence type="ECO:0008006" key="4">
    <source>
        <dbReference type="Google" id="ProtNLM"/>
    </source>
</evidence>
<accession>D6TH59</accession>
<feature type="signal peptide" evidence="1">
    <location>
        <begin position="1"/>
        <end position="22"/>
    </location>
</feature>
<dbReference type="PROSITE" id="PS51257">
    <property type="entry name" value="PROKAR_LIPOPROTEIN"/>
    <property type="match status" value="1"/>
</dbReference>
<dbReference type="Proteomes" id="UP000004508">
    <property type="component" value="Unassembled WGS sequence"/>
</dbReference>
<feature type="chain" id="PRO_5003088148" description="Mannosyl-glycoprotein endo-beta-N-acetylglucosamidase-like domain-containing protein" evidence="1">
    <location>
        <begin position="23"/>
        <end position="193"/>
    </location>
</feature>